<keyword evidence="2" id="KW-0813">Transport</keyword>
<dbReference type="InterPro" id="IPR003593">
    <property type="entry name" value="AAA+_ATPase"/>
</dbReference>
<dbReference type="GO" id="GO:0016020">
    <property type="term" value="C:membrane"/>
    <property type="evidence" value="ECO:0007669"/>
    <property type="project" value="InterPro"/>
</dbReference>
<dbReference type="Gene3D" id="3.40.50.300">
    <property type="entry name" value="P-loop containing nucleotide triphosphate hydrolases"/>
    <property type="match status" value="1"/>
</dbReference>
<evidence type="ECO:0000259" key="5">
    <source>
        <dbReference type="PROSITE" id="PS50893"/>
    </source>
</evidence>
<dbReference type="InterPro" id="IPR015860">
    <property type="entry name" value="ABC_transpr_TagH-like"/>
</dbReference>
<dbReference type="Proteomes" id="UP000324194">
    <property type="component" value="Chromosome 1"/>
</dbReference>
<dbReference type="InterPro" id="IPR050683">
    <property type="entry name" value="Bact_Polysacc_Export_ATP-bd"/>
</dbReference>
<sequence>MAQIDLRSVFVEFPIFNLSSRSLKKQFLKLATGGSIVKDANEHVLVKALNDITLSFHHGERIGLIGHNGSGKSTLLRLLAKIYEPSRGDLRIDGHVSPMLDFVMGVEAEFTGYENIYTRGVLLGLTRKEIKRQVHEIAELTGLGDYLSMPVRTYSSGMKIRLAFAISTSIKPEILLIDEVFGAGDSDFMDRARQKMISLLDQSSIVVMATHSDALIREFCNKALLLENGQIKFFGPVDQALAIYHMKKPTQ</sequence>
<dbReference type="PANTHER" id="PTHR46743:SF2">
    <property type="entry name" value="TEICHOIC ACIDS EXPORT ATP-BINDING PROTEIN TAGH"/>
    <property type="match status" value="1"/>
</dbReference>
<dbReference type="SUPFAM" id="SSF52540">
    <property type="entry name" value="P-loop containing nucleoside triphosphate hydrolases"/>
    <property type="match status" value="1"/>
</dbReference>
<dbReference type="EMBL" id="LR699119">
    <property type="protein sequence ID" value="VVC76469.1"/>
    <property type="molecule type" value="Genomic_DNA"/>
</dbReference>
<dbReference type="InterPro" id="IPR003439">
    <property type="entry name" value="ABC_transporter-like_ATP-bd"/>
</dbReference>
<keyword evidence="7" id="KW-1185">Reference proteome</keyword>
<dbReference type="OrthoDB" id="9778870at2"/>
<dbReference type="AlphaFoldDB" id="A0A5E4PHI4"/>
<evidence type="ECO:0000256" key="4">
    <source>
        <dbReference type="ARBA" id="ARBA00022840"/>
    </source>
</evidence>
<dbReference type="GO" id="GO:0140359">
    <property type="term" value="F:ABC-type transporter activity"/>
    <property type="evidence" value="ECO:0007669"/>
    <property type="project" value="InterPro"/>
</dbReference>
<dbReference type="InterPro" id="IPR027417">
    <property type="entry name" value="P-loop_NTPase"/>
</dbReference>
<gene>
    <name evidence="6" type="primary">tagH</name>
    <name evidence="6" type="ORF">AQUSIP_17820</name>
</gene>
<evidence type="ECO:0000313" key="6">
    <source>
        <dbReference type="EMBL" id="VVC76469.1"/>
    </source>
</evidence>
<feature type="domain" description="ABC transporter" evidence="5">
    <location>
        <begin position="31"/>
        <end position="246"/>
    </location>
</feature>
<dbReference type="RefSeq" id="WP_148339784.1">
    <property type="nucleotide sequence ID" value="NZ_LR699119.1"/>
</dbReference>
<dbReference type="CDD" id="cd03220">
    <property type="entry name" value="ABC_KpsT_Wzt"/>
    <property type="match status" value="1"/>
</dbReference>
<accession>A0A5E4PHI4</accession>
<dbReference type="PROSITE" id="PS50893">
    <property type="entry name" value="ABC_TRANSPORTER_2"/>
    <property type="match status" value="1"/>
</dbReference>
<protein>
    <submittedName>
        <fullName evidence="6">Teichoic acids export ATP-binding protein TagH</fullName>
    </submittedName>
</protein>
<evidence type="ECO:0000256" key="3">
    <source>
        <dbReference type="ARBA" id="ARBA00022741"/>
    </source>
</evidence>
<dbReference type="GO" id="GO:0016887">
    <property type="term" value="F:ATP hydrolysis activity"/>
    <property type="evidence" value="ECO:0007669"/>
    <property type="project" value="InterPro"/>
</dbReference>
<evidence type="ECO:0000256" key="1">
    <source>
        <dbReference type="ARBA" id="ARBA00005417"/>
    </source>
</evidence>
<proteinExistence type="inferred from homology"/>
<dbReference type="Pfam" id="PF00005">
    <property type="entry name" value="ABC_tran"/>
    <property type="match status" value="1"/>
</dbReference>
<dbReference type="KEGG" id="asip:AQUSIP_17820"/>
<dbReference type="GO" id="GO:0005524">
    <property type="term" value="F:ATP binding"/>
    <property type="evidence" value="ECO:0007669"/>
    <property type="project" value="UniProtKB-KW"/>
</dbReference>
<reference evidence="6 7" key="1">
    <citation type="submission" date="2019-08" db="EMBL/GenBank/DDBJ databases">
        <authorList>
            <person name="Guy L."/>
        </authorList>
    </citation>
    <scope>NUCLEOTIDE SEQUENCE [LARGE SCALE GENOMIC DNA]</scope>
    <source>
        <strain evidence="6 7">SGT-108</strain>
    </source>
</reference>
<comment type="similarity">
    <text evidence="1">Belongs to the ABC transporter superfamily.</text>
</comment>
<keyword evidence="3" id="KW-0547">Nucleotide-binding</keyword>
<evidence type="ECO:0000256" key="2">
    <source>
        <dbReference type="ARBA" id="ARBA00022448"/>
    </source>
</evidence>
<organism evidence="6 7">
    <name type="scientific">Aquicella siphonis</name>
    <dbReference type="NCBI Taxonomy" id="254247"/>
    <lineage>
        <taxon>Bacteria</taxon>
        <taxon>Pseudomonadati</taxon>
        <taxon>Pseudomonadota</taxon>
        <taxon>Gammaproteobacteria</taxon>
        <taxon>Legionellales</taxon>
        <taxon>Coxiellaceae</taxon>
        <taxon>Aquicella</taxon>
    </lineage>
</organism>
<name>A0A5E4PHI4_9COXI</name>
<keyword evidence="4 6" id="KW-0067">ATP-binding</keyword>
<dbReference type="PANTHER" id="PTHR46743">
    <property type="entry name" value="TEICHOIC ACIDS EXPORT ATP-BINDING PROTEIN TAGH"/>
    <property type="match status" value="1"/>
</dbReference>
<dbReference type="SMART" id="SM00382">
    <property type="entry name" value="AAA"/>
    <property type="match status" value="1"/>
</dbReference>
<evidence type="ECO:0000313" key="7">
    <source>
        <dbReference type="Proteomes" id="UP000324194"/>
    </source>
</evidence>